<name>A0A1H8J344_9RHOB</name>
<dbReference type="Proteomes" id="UP000183002">
    <property type="component" value="Unassembled WGS sequence"/>
</dbReference>
<sequence>MGLILKHVERTKSGSWRYRRRVPKGISEIITKRDFKKKLGDSEREALAAYPRFHAQVEREIEAAKRGRARSVAPSKAALSEREAYAEALRRRADLIDAGATEEDLEITAEMLSDQYPQDEDGPLRCPQLTVTLST</sequence>
<evidence type="ECO:0000313" key="1">
    <source>
        <dbReference type="EMBL" id="SEN74835.1"/>
    </source>
</evidence>
<dbReference type="AlphaFoldDB" id="A0A1H8J344"/>
<reference evidence="1 2" key="1">
    <citation type="submission" date="2016-10" db="EMBL/GenBank/DDBJ databases">
        <authorList>
            <person name="de Groot N.N."/>
        </authorList>
    </citation>
    <scope>NUCLEOTIDE SEQUENCE [LARGE SCALE GENOMIC DNA]</scope>
    <source>
        <strain evidence="1 2">CGMCC 1.10836</strain>
    </source>
</reference>
<protein>
    <submittedName>
        <fullName evidence="1">Uncharacterized protein</fullName>
    </submittedName>
</protein>
<accession>A0A1H8J344</accession>
<dbReference type="EMBL" id="FOCO01000023">
    <property type="protein sequence ID" value="SEN74835.1"/>
    <property type="molecule type" value="Genomic_DNA"/>
</dbReference>
<keyword evidence="2" id="KW-1185">Reference proteome</keyword>
<gene>
    <name evidence="1" type="ORF">SAMN05216227_10239</name>
</gene>
<evidence type="ECO:0000313" key="2">
    <source>
        <dbReference type="Proteomes" id="UP000183002"/>
    </source>
</evidence>
<proteinExistence type="predicted"/>
<organism evidence="1 2">
    <name type="scientific">Pseudorhodobacter antarcticus</name>
    <dbReference type="NCBI Taxonomy" id="1077947"/>
    <lineage>
        <taxon>Bacteria</taxon>
        <taxon>Pseudomonadati</taxon>
        <taxon>Pseudomonadota</taxon>
        <taxon>Alphaproteobacteria</taxon>
        <taxon>Rhodobacterales</taxon>
        <taxon>Paracoccaceae</taxon>
        <taxon>Pseudorhodobacter</taxon>
    </lineage>
</organism>